<dbReference type="KEGG" id="sfeu:IM697_34685"/>
<evidence type="ECO:0000256" key="1">
    <source>
        <dbReference type="SAM" id="MobiDB-lite"/>
    </source>
</evidence>
<dbReference type="InterPro" id="IPR010310">
    <property type="entry name" value="T7SS_ESAT-6-like"/>
</dbReference>
<evidence type="ECO:0000313" key="2">
    <source>
        <dbReference type="EMBL" id="QOV35180.1"/>
    </source>
</evidence>
<dbReference type="Proteomes" id="UP000594205">
    <property type="component" value="Chromosome"/>
</dbReference>
<gene>
    <name evidence="2" type="ORF">IM697_34685</name>
</gene>
<evidence type="ECO:0000313" key="3">
    <source>
        <dbReference type="Proteomes" id="UP000594205"/>
    </source>
</evidence>
<dbReference type="Pfam" id="PF06013">
    <property type="entry name" value="WXG100"/>
    <property type="match status" value="1"/>
</dbReference>
<sequence>MGAGQAAGDALSRINFVLDWSNPLAGVLDEIIRGIIKQFNLDELLEQVSGDNELLTETAIQWRKAANDLRGVAEDLVFERRTLAAQWEGEAFAKFDAMMTEFEEALKGEAADMDTMAELLEMAAQECAAAEQLMLDLIVEIVEIALATAATSAILSLLTAGAAAAIGPIIAAAGIASKAAKGVKITAKLADALSDIAKRMQLLRKMMKLRNALRKGPKHFKGGLGRFIRGTKKRDEFGNEVTVRNPNDLAMYVGYKVVKKGVKGVVKDAMGADPAGAVQESLLEDGPGVAEERYEYHQRPDPQRLDERTDVTPSSAARTVRDDFG</sequence>
<accession>A0A7M2SFS7</accession>
<feature type="compositionally biased region" description="Basic and acidic residues" evidence="1">
    <location>
        <begin position="294"/>
        <end position="310"/>
    </location>
</feature>
<dbReference type="SUPFAM" id="SSF140453">
    <property type="entry name" value="EsxAB dimer-like"/>
    <property type="match status" value="1"/>
</dbReference>
<dbReference type="AlphaFoldDB" id="A0A7M2SFS7"/>
<dbReference type="Gene3D" id="1.10.287.1060">
    <property type="entry name" value="ESAT-6-like"/>
    <property type="match status" value="1"/>
</dbReference>
<keyword evidence="3" id="KW-1185">Reference proteome</keyword>
<protein>
    <submittedName>
        <fullName evidence="2">WXG100 family type VII secretion target</fullName>
    </submittedName>
</protein>
<feature type="region of interest" description="Disordered" evidence="1">
    <location>
        <begin position="294"/>
        <end position="325"/>
    </location>
</feature>
<organism evidence="2 3">
    <name type="scientific">Streptomyces ferrugineus</name>
    <dbReference type="NCBI Taxonomy" id="1413221"/>
    <lineage>
        <taxon>Bacteria</taxon>
        <taxon>Bacillati</taxon>
        <taxon>Actinomycetota</taxon>
        <taxon>Actinomycetes</taxon>
        <taxon>Kitasatosporales</taxon>
        <taxon>Streptomycetaceae</taxon>
        <taxon>Streptomyces</taxon>
    </lineage>
</organism>
<dbReference type="InterPro" id="IPR036689">
    <property type="entry name" value="ESAT-6-like_sf"/>
</dbReference>
<dbReference type="EMBL" id="CP063373">
    <property type="protein sequence ID" value="QOV35180.1"/>
    <property type="molecule type" value="Genomic_DNA"/>
</dbReference>
<dbReference type="RefSeq" id="WP_194040038.1">
    <property type="nucleotide sequence ID" value="NZ_CP063373.1"/>
</dbReference>
<proteinExistence type="predicted"/>
<name>A0A7M2SFS7_9ACTN</name>
<reference evidence="2 3" key="1">
    <citation type="submission" date="2020-10" db="EMBL/GenBank/DDBJ databases">
        <title>Streptomyces ferrugineus complate genome analysis.</title>
        <authorList>
            <person name="Anwar N."/>
        </authorList>
    </citation>
    <scope>NUCLEOTIDE SEQUENCE [LARGE SCALE GENOMIC DNA]</scope>
    <source>
        <strain evidence="2 3">CCTCC AA2014009</strain>
    </source>
</reference>